<dbReference type="EMBL" id="ACCL02000002">
    <property type="protein sequence ID" value="EET62535.1"/>
    <property type="molecule type" value="Genomic_DNA"/>
</dbReference>
<evidence type="ECO:0000256" key="1">
    <source>
        <dbReference type="SAM" id="Coils"/>
    </source>
</evidence>
<dbReference type="eggNOG" id="ENOG5032S0Q">
    <property type="taxonomic scope" value="Bacteria"/>
</dbReference>
<dbReference type="AlphaFoldDB" id="C6LAC8"/>
<proteinExistence type="predicted"/>
<dbReference type="OrthoDB" id="1779801at2"/>
<dbReference type="InterPro" id="IPR014198">
    <property type="entry name" value="Spore_III_AB"/>
</dbReference>
<dbReference type="Proteomes" id="UP000005561">
    <property type="component" value="Unassembled WGS sequence"/>
</dbReference>
<reference evidence="2" key="1">
    <citation type="submission" date="2009-07" db="EMBL/GenBank/DDBJ databases">
        <authorList>
            <person name="Weinstock G."/>
            <person name="Sodergren E."/>
            <person name="Clifton S."/>
            <person name="Fulton L."/>
            <person name="Fulton B."/>
            <person name="Courtney L."/>
            <person name="Fronick C."/>
            <person name="Harrison M."/>
            <person name="Strong C."/>
            <person name="Farmer C."/>
            <person name="Delahaunty K."/>
            <person name="Markovic C."/>
            <person name="Hall O."/>
            <person name="Minx P."/>
            <person name="Tomlinson C."/>
            <person name="Mitreva M."/>
            <person name="Nelson J."/>
            <person name="Hou S."/>
            <person name="Wollam A."/>
            <person name="Pepin K.H."/>
            <person name="Johnson M."/>
            <person name="Bhonagiri V."/>
            <person name="Nash W.E."/>
            <person name="Warren W."/>
            <person name="Chinwalla A."/>
            <person name="Mardis E.R."/>
            <person name="Wilson R.K."/>
        </authorList>
    </citation>
    <scope>NUCLEOTIDE SEQUENCE [LARGE SCALE GENOMIC DNA]</scope>
    <source>
        <strain evidence="2">DSM 14469</strain>
    </source>
</reference>
<keyword evidence="3" id="KW-1185">Reference proteome</keyword>
<organism evidence="2 3">
    <name type="scientific">Marvinbryantia formatexigens DSM 14469</name>
    <dbReference type="NCBI Taxonomy" id="478749"/>
    <lineage>
        <taxon>Bacteria</taxon>
        <taxon>Bacillati</taxon>
        <taxon>Bacillota</taxon>
        <taxon>Clostridia</taxon>
        <taxon>Lachnospirales</taxon>
        <taxon>Lachnospiraceae</taxon>
        <taxon>Marvinbryantia</taxon>
    </lineage>
</organism>
<sequence length="172" mass="19131">MLKVAGMALIIISGSALGVCMSRELAQRVRWLGELERLMQVLKGEIQYAATPLPEIFPELAKRTEEPLESFFASLASAMELRSKSTTGDIFAEQAEALLGFGGLKERDVEALVRFGRRLGCPDREQQVQTIRLYQEELAAARAEAQEDYRQKAKVYQSLGFLGGCFCVLLLL</sequence>
<evidence type="ECO:0000313" key="3">
    <source>
        <dbReference type="Proteomes" id="UP000005561"/>
    </source>
</evidence>
<gene>
    <name evidence="2" type="ORF">BRYFOR_05570</name>
</gene>
<dbReference type="RefSeq" id="WP_006860370.1">
    <property type="nucleotide sequence ID" value="NZ_ACCL02000002.1"/>
</dbReference>
<name>C6LAC8_9FIRM</name>
<evidence type="ECO:0000313" key="2">
    <source>
        <dbReference type="EMBL" id="EET62535.1"/>
    </source>
</evidence>
<comment type="caution">
    <text evidence="2">The sequence shown here is derived from an EMBL/GenBank/DDBJ whole genome shotgun (WGS) entry which is preliminary data.</text>
</comment>
<keyword evidence="1" id="KW-0175">Coiled coil</keyword>
<dbReference type="Pfam" id="PF09548">
    <property type="entry name" value="Spore_III_AB"/>
    <property type="match status" value="1"/>
</dbReference>
<feature type="coiled-coil region" evidence="1">
    <location>
        <begin position="124"/>
        <end position="151"/>
    </location>
</feature>
<accession>C6LAC8</accession>
<dbReference type="PIRSF" id="PIRSF021435">
    <property type="entry name" value="SpoIIIAB"/>
    <property type="match status" value="1"/>
</dbReference>
<protein>
    <submittedName>
        <fullName evidence="2">Stage III sporulation protein AB</fullName>
    </submittedName>
</protein>
<dbReference type="STRING" id="168384.SAMN05660368_02171"/>